<organism evidence="1 2">
    <name type="scientific">Alteribacillus persepolensis</name>
    <dbReference type="NCBI Taxonomy" id="568899"/>
    <lineage>
        <taxon>Bacteria</taxon>
        <taxon>Bacillati</taxon>
        <taxon>Bacillota</taxon>
        <taxon>Bacilli</taxon>
        <taxon>Bacillales</taxon>
        <taxon>Bacillaceae</taxon>
        <taxon>Alteribacillus</taxon>
    </lineage>
</organism>
<evidence type="ECO:0000313" key="2">
    <source>
        <dbReference type="Proteomes" id="UP000199163"/>
    </source>
</evidence>
<dbReference type="EMBL" id="FNDK01000001">
    <property type="protein sequence ID" value="SDG94240.1"/>
    <property type="molecule type" value="Genomic_DNA"/>
</dbReference>
<dbReference type="AlphaFoldDB" id="A0A1G7YE68"/>
<gene>
    <name evidence="1" type="ORF">SAMN05192534_10189</name>
</gene>
<keyword evidence="2" id="KW-1185">Reference proteome</keyword>
<protein>
    <submittedName>
        <fullName evidence="1">Uncharacterized protein</fullName>
    </submittedName>
</protein>
<evidence type="ECO:0000313" key="1">
    <source>
        <dbReference type="EMBL" id="SDG94240.1"/>
    </source>
</evidence>
<name>A0A1G7YE68_9BACI</name>
<proteinExistence type="predicted"/>
<sequence length="42" mass="4820">MHFKQVYVDAIEEFTKKNLVPGQERGSFSNGTDFLFLQAEVV</sequence>
<accession>A0A1G7YE68</accession>
<dbReference type="Proteomes" id="UP000199163">
    <property type="component" value="Unassembled WGS sequence"/>
</dbReference>
<reference evidence="1 2" key="1">
    <citation type="submission" date="2016-10" db="EMBL/GenBank/DDBJ databases">
        <authorList>
            <person name="de Groot N.N."/>
        </authorList>
    </citation>
    <scope>NUCLEOTIDE SEQUENCE [LARGE SCALE GENOMIC DNA]</scope>
    <source>
        <strain evidence="1 2">DSM 21632</strain>
    </source>
</reference>